<dbReference type="RefSeq" id="WP_289841947.1">
    <property type="nucleotide sequence ID" value="NZ_CATKSH010000004.1"/>
</dbReference>
<reference evidence="2" key="1">
    <citation type="submission" date="2023-03" db="EMBL/GenBank/DDBJ databases">
        <authorList>
            <person name="Cleenwerck I."/>
        </authorList>
    </citation>
    <scope>NUCLEOTIDE SEQUENCE</scope>
    <source>
        <strain evidence="2">LMG 32879</strain>
    </source>
</reference>
<organism evidence="2 3">
    <name type="scientific">Brytella acorum</name>
    <dbReference type="NCBI Taxonomy" id="2959299"/>
    <lineage>
        <taxon>Bacteria</taxon>
        <taxon>Pseudomonadati</taxon>
        <taxon>Pseudomonadota</taxon>
        <taxon>Alphaproteobacteria</taxon>
        <taxon>Acetobacterales</taxon>
        <taxon>Acetobacteraceae</taxon>
        <taxon>Brytella</taxon>
    </lineage>
</organism>
<name>A0AA35Y2T4_9PROT</name>
<keyword evidence="1" id="KW-1133">Transmembrane helix</keyword>
<dbReference type="EMBL" id="CATKSH010000004">
    <property type="protein sequence ID" value="CAI9120156.1"/>
    <property type="molecule type" value="Genomic_DNA"/>
</dbReference>
<keyword evidence="1" id="KW-0812">Transmembrane</keyword>
<proteinExistence type="predicted"/>
<accession>A0AA35Y2T4</accession>
<protein>
    <submittedName>
        <fullName evidence="2">Type II secretion system protein GspK</fullName>
    </submittedName>
</protein>
<evidence type="ECO:0000313" key="3">
    <source>
        <dbReference type="Proteomes" id="UP001176960"/>
    </source>
</evidence>
<keyword evidence="1" id="KW-0472">Membrane</keyword>
<dbReference type="Proteomes" id="UP001176960">
    <property type="component" value="Unassembled WGS sequence"/>
</dbReference>
<dbReference type="AlphaFoldDB" id="A0AA35Y2T4"/>
<feature type="transmembrane region" description="Helical" evidence="1">
    <location>
        <begin position="16"/>
        <end position="39"/>
    </location>
</feature>
<comment type="caution">
    <text evidence="2">The sequence shown here is derived from an EMBL/GenBank/DDBJ whole genome shotgun (WGS) entry which is preliminary data.</text>
</comment>
<dbReference type="SUPFAM" id="SSF158544">
    <property type="entry name" value="GspK insert domain-like"/>
    <property type="match status" value="1"/>
</dbReference>
<gene>
    <name evidence="2" type="ORF">LMG32879_000985</name>
</gene>
<keyword evidence="3" id="KW-1185">Reference proteome</keyword>
<evidence type="ECO:0000256" key="1">
    <source>
        <dbReference type="SAM" id="Phobius"/>
    </source>
</evidence>
<evidence type="ECO:0000313" key="2">
    <source>
        <dbReference type="EMBL" id="CAI9120156.1"/>
    </source>
</evidence>
<dbReference type="InterPro" id="IPR038072">
    <property type="entry name" value="GspK_central_sf"/>
</dbReference>
<sequence>MDPSEHLRKDHDEGGFALLAVLLALGLLSLVVTQIAAAGRQEVRLAFARQQRAMLEAAADGGVQLALFHILQTGNGHWRDDGSWRPVPFDTDVRLAVSVTRMEGQVNPSGASQSLLVAMIRQCGMDATSAGNIASAIVAWRTPGAAVDALPAYRATGRSYGPRGTSFVSMADFSQVLGMTPTLAACLAPHLSFTQLADPSPTTTDAFVRAALRASADQEPKKDAVASGEALQGSGILRPVERRIDVVASSGAFRFHRIAIVDVTGRGESSSYVIRRWFSVVDGAGSENAIP</sequence>